<comment type="caution">
    <text evidence="1">The sequence shown here is derived from an EMBL/GenBank/DDBJ whole genome shotgun (WGS) entry which is preliminary data.</text>
</comment>
<dbReference type="Proteomes" id="UP000216961">
    <property type="component" value="Unassembled WGS sequence"/>
</dbReference>
<evidence type="ECO:0000313" key="1">
    <source>
        <dbReference type="EMBL" id="PAD81696.1"/>
    </source>
</evidence>
<dbReference type="AlphaFoldDB" id="A0A268F8I6"/>
<dbReference type="KEGG" id="bcir:C2I06_15975"/>
<dbReference type="RefSeq" id="WP_095332685.1">
    <property type="nucleotide sequence ID" value="NZ_CP026031.1"/>
</dbReference>
<proteinExistence type="predicted"/>
<dbReference type="Pfam" id="PF04230">
    <property type="entry name" value="PS_pyruv_trans"/>
    <property type="match status" value="1"/>
</dbReference>
<evidence type="ECO:0000313" key="2">
    <source>
        <dbReference type="Proteomes" id="UP000216961"/>
    </source>
</evidence>
<organism evidence="1 2">
    <name type="scientific">Niallia circulans</name>
    <name type="common">Bacillus circulans</name>
    <dbReference type="NCBI Taxonomy" id="1397"/>
    <lineage>
        <taxon>Bacteria</taxon>
        <taxon>Bacillati</taxon>
        <taxon>Bacillota</taxon>
        <taxon>Bacilli</taxon>
        <taxon>Bacillales</taxon>
        <taxon>Bacillaceae</taxon>
        <taxon>Niallia</taxon>
    </lineage>
</organism>
<gene>
    <name evidence="1" type="ORF">CHH57_18795</name>
</gene>
<name>A0A268F8I6_NIACI</name>
<protein>
    <submittedName>
        <fullName evidence="1">Uncharacterized protein</fullName>
    </submittedName>
</protein>
<sequence>MSRIKRFLMRNELSIGYKKSQKNKVNLEWWNKKPNLGDGLAIVIYDWMLDYYGLDKEQKVNGTKHLLTVGSLIGMGGFDATVWGSGIHSVSSMEAVVKQKKNRKYDIRAVRGPITRWFLQGIGYECPEVYGDPGILLPLIYKPENVEKKYPISVIYHMSQNGKDGNRRDDLNYINIETYDHKSFLNDVVASELVISSTLHGIILAEAYGVPAIFLKKGMDQEIIKFYDWYFSTGRTSVKMAETLDEALKMQAMELPNLSEMQEQLIAVFPKDIWN</sequence>
<dbReference type="EMBL" id="NPBQ01000114">
    <property type="protein sequence ID" value="PAD81696.1"/>
    <property type="molecule type" value="Genomic_DNA"/>
</dbReference>
<accession>A0A268F8I6</accession>
<dbReference type="InterPro" id="IPR007345">
    <property type="entry name" value="Polysacch_pyruvyl_Trfase"/>
</dbReference>
<reference evidence="1 2" key="1">
    <citation type="submission" date="2017-07" db="EMBL/GenBank/DDBJ databases">
        <title>Isolation and whole genome analysis of endospore-forming bacteria from heroin.</title>
        <authorList>
            <person name="Kalinowski J."/>
            <person name="Ahrens B."/>
            <person name="Al-Dilaimi A."/>
            <person name="Winkler A."/>
            <person name="Wibberg D."/>
            <person name="Schleenbecker U."/>
            <person name="Ruckert C."/>
            <person name="Wolfel R."/>
            <person name="Grass G."/>
        </authorList>
    </citation>
    <scope>NUCLEOTIDE SEQUENCE [LARGE SCALE GENOMIC DNA]</scope>
    <source>
        <strain evidence="1 2">7521-2</strain>
    </source>
</reference>